<dbReference type="Pfam" id="PF04410">
    <property type="entry name" value="Gar1"/>
    <property type="match status" value="1"/>
</dbReference>
<keyword evidence="8" id="KW-0539">Nucleus</keyword>
<feature type="compositionally biased region" description="Polar residues" evidence="9">
    <location>
        <begin position="152"/>
        <end position="162"/>
    </location>
</feature>
<evidence type="ECO:0000256" key="8">
    <source>
        <dbReference type="ARBA" id="ARBA00023242"/>
    </source>
</evidence>
<dbReference type="SUPFAM" id="SSF50447">
    <property type="entry name" value="Translation proteins"/>
    <property type="match status" value="1"/>
</dbReference>
<dbReference type="InterPro" id="IPR038664">
    <property type="entry name" value="Gar1/Naf1_Cbf5-bd_sf"/>
</dbReference>
<comment type="subcellular location">
    <subcellularLocation>
        <location evidence="1">Nucleus</location>
    </subcellularLocation>
</comment>
<dbReference type="GO" id="GO:0006364">
    <property type="term" value="P:rRNA processing"/>
    <property type="evidence" value="ECO:0007669"/>
    <property type="project" value="UniProtKB-KW"/>
</dbReference>
<evidence type="ECO:0000256" key="7">
    <source>
        <dbReference type="ARBA" id="ARBA00022884"/>
    </source>
</evidence>
<feature type="compositionally biased region" description="Gly residues" evidence="9">
    <location>
        <begin position="403"/>
        <end position="414"/>
    </location>
</feature>
<dbReference type="OrthoDB" id="21550at2759"/>
<keyword evidence="7" id="KW-0694">RNA-binding</keyword>
<dbReference type="InterPro" id="IPR040309">
    <property type="entry name" value="Naf1"/>
</dbReference>
<dbReference type="GO" id="GO:0005732">
    <property type="term" value="C:sno(s)RNA-containing ribonucleoprotein complex"/>
    <property type="evidence" value="ECO:0007669"/>
    <property type="project" value="InterPro"/>
</dbReference>
<dbReference type="InterPro" id="IPR007504">
    <property type="entry name" value="H/ACA_rnp_Gar1/Naf1"/>
</dbReference>
<name>A0A0H2UBD5_MAGP6</name>
<gene>
    <name evidence="10" type="ORF">MAPG_06040</name>
</gene>
<evidence type="ECO:0000256" key="2">
    <source>
        <dbReference type="ARBA" id="ARBA00009801"/>
    </source>
</evidence>
<accession>A0A0H2UBD5</accession>
<evidence type="ECO:0000256" key="1">
    <source>
        <dbReference type="ARBA" id="ARBA00004123"/>
    </source>
</evidence>
<keyword evidence="4" id="KW-0690">Ribosome biogenesis</keyword>
<feature type="region of interest" description="Disordered" evidence="9">
    <location>
        <begin position="363"/>
        <end position="489"/>
    </location>
</feature>
<evidence type="ECO:0000313" key="10">
    <source>
        <dbReference type="EMBL" id="KLU87034.1"/>
    </source>
</evidence>
<evidence type="ECO:0000256" key="4">
    <source>
        <dbReference type="ARBA" id="ARBA00022517"/>
    </source>
</evidence>
<feature type="region of interest" description="Disordered" evidence="9">
    <location>
        <begin position="46"/>
        <end position="75"/>
    </location>
</feature>
<dbReference type="Gene3D" id="2.40.10.230">
    <property type="entry name" value="Probable tRNA pseudouridine synthase domain"/>
    <property type="match status" value="1"/>
</dbReference>
<evidence type="ECO:0000256" key="6">
    <source>
        <dbReference type="ARBA" id="ARBA00022553"/>
    </source>
</evidence>
<reference evidence="10" key="2">
    <citation type="submission" date="2011-03" db="EMBL/GenBank/DDBJ databases">
        <title>Annotation of Magnaporthe poae ATCC 64411.</title>
        <authorList>
            <person name="Ma L.-J."/>
            <person name="Dead R."/>
            <person name="Young S.K."/>
            <person name="Zeng Q."/>
            <person name="Gargeya S."/>
            <person name="Fitzgerald M."/>
            <person name="Haas B."/>
            <person name="Abouelleil A."/>
            <person name="Alvarado L."/>
            <person name="Arachchi H.M."/>
            <person name="Berlin A."/>
            <person name="Brown A."/>
            <person name="Chapman S.B."/>
            <person name="Chen Z."/>
            <person name="Dunbar C."/>
            <person name="Freedman E."/>
            <person name="Gearin G."/>
            <person name="Gellesch M."/>
            <person name="Goldberg J."/>
            <person name="Griggs A."/>
            <person name="Gujja S."/>
            <person name="Heiman D."/>
            <person name="Howarth C."/>
            <person name="Larson L."/>
            <person name="Lui A."/>
            <person name="MacDonald P.J.P."/>
            <person name="Mehta T."/>
            <person name="Montmayeur A."/>
            <person name="Murphy C."/>
            <person name="Neiman D."/>
            <person name="Pearson M."/>
            <person name="Priest M."/>
            <person name="Roberts A."/>
            <person name="Saif S."/>
            <person name="Shea T."/>
            <person name="Shenoy N."/>
            <person name="Sisk P."/>
            <person name="Stolte C."/>
            <person name="Sykes S."/>
            <person name="Yandava C."/>
            <person name="Wortman J."/>
            <person name="Nusbaum C."/>
            <person name="Birren B."/>
        </authorList>
    </citation>
    <scope>NUCLEOTIDE SEQUENCE</scope>
    <source>
        <strain evidence="10">ATCC 64411</strain>
    </source>
</reference>
<sequence>MSSGFVIPGLGHAKPNEKLPAKSFAPDVLAAAASLGHSVANEEAAAINGSTTTVSKPTSDQSDQGAVQGIDISGAGQMPGMYAKIAGSDAMDVDQMTEASMTTVTESTAAAESTTSEATTVTETADDAPNIRTTDALDAAILAMAQRDREAQGQTTPTPDVSQPQEQPAGQPPAEQQGAGAEWEADSSPYESSSDSSSSDDSDDDSEVELMGLDETVKMLMAGTDASDDEGDGGDKAGKAAQVRSKNELPDWIPPKPEALQEDTKILELGTISKIVGPQILISSKEGGEEQVLDIETPVCRADLSMVGAIADVIGNVLSPMYLLRFATLEDMAREKLKAGDVLYYPPSLARVVLTRPLRNQKGYDASNLHDEELPAEEMEFSDDEREQAHKRELKQKKRGNRSRGGGGGGGGGNPRDSGRPGSSTSAMTGAGEVGLKYDDDDDDDGPYKPLARPANFGMGAPPSREETLATGPRAPFNHGHRGNRGHFR</sequence>
<dbReference type="GO" id="GO:0003723">
    <property type="term" value="F:RNA binding"/>
    <property type="evidence" value="ECO:0007669"/>
    <property type="project" value="UniProtKB-KW"/>
</dbReference>
<feature type="compositionally biased region" description="Acidic residues" evidence="9">
    <location>
        <begin position="198"/>
        <end position="207"/>
    </location>
</feature>
<feature type="compositionally biased region" description="Low complexity" evidence="9">
    <location>
        <begin position="163"/>
        <end position="197"/>
    </location>
</feature>
<evidence type="ECO:0000256" key="3">
    <source>
        <dbReference type="ARBA" id="ARBA00021438"/>
    </source>
</evidence>
<feature type="compositionally biased region" description="Polar residues" evidence="9">
    <location>
        <begin position="48"/>
        <end position="65"/>
    </location>
</feature>
<feature type="compositionally biased region" description="Basic residues" evidence="9">
    <location>
        <begin position="479"/>
        <end position="489"/>
    </location>
</feature>
<dbReference type="InterPro" id="IPR009000">
    <property type="entry name" value="Transl_B-barrel_sf"/>
</dbReference>
<evidence type="ECO:0000256" key="5">
    <source>
        <dbReference type="ARBA" id="ARBA00022552"/>
    </source>
</evidence>
<dbReference type="GO" id="GO:0000493">
    <property type="term" value="P:box H/ACA snoRNP assembly"/>
    <property type="evidence" value="ECO:0007669"/>
    <property type="project" value="InterPro"/>
</dbReference>
<protein>
    <recommendedName>
        <fullName evidence="3">H/ACA ribonucleoprotein complex non-core subunit NAF1</fullName>
    </recommendedName>
</protein>
<feature type="region of interest" description="Disordered" evidence="9">
    <location>
        <begin position="96"/>
        <end position="132"/>
    </location>
</feature>
<feature type="region of interest" description="Disordered" evidence="9">
    <location>
        <begin position="224"/>
        <end position="257"/>
    </location>
</feature>
<dbReference type="GO" id="GO:0001522">
    <property type="term" value="P:pseudouridine synthesis"/>
    <property type="evidence" value="ECO:0007669"/>
    <property type="project" value="InterPro"/>
</dbReference>
<dbReference type="VEuPathDB" id="FungiDB:MAPG_06040"/>
<feature type="region of interest" description="Disordered" evidence="9">
    <location>
        <begin position="147"/>
        <end position="207"/>
    </location>
</feature>
<feature type="compositionally biased region" description="Low complexity" evidence="9">
    <location>
        <begin position="96"/>
        <end position="123"/>
    </location>
</feature>
<dbReference type="PANTHER" id="PTHR31633">
    <property type="entry name" value="H/ACA RIBONUCLEOPROTEIN COMPLEX NON-CORE SUBUNIT NAF1"/>
    <property type="match status" value="1"/>
</dbReference>
<reference evidence="10" key="1">
    <citation type="submission" date="2010-05" db="EMBL/GenBank/DDBJ databases">
        <title>The Genome Sequence of Magnaporthe poae strain ATCC 64411.</title>
        <authorList>
            <consortium name="The Broad Institute Genome Sequencing Platform"/>
            <consortium name="Broad Institute Genome Sequencing Center for Infectious Disease"/>
            <person name="Ma L.-J."/>
            <person name="Dead R."/>
            <person name="Young S."/>
            <person name="Zeng Q."/>
            <person name="Koehrsen M."/>
            <person name="Alvarado L."/>
            <person name="Berlin A."/>
            <person name="Chapman S.B."/>
            <person name="Chen Z."/>
            <person name="Freedman E."/>
            <person name="Gellesch M."/>
            <person name="Goldberg J."/>
            <person name="Griggs A."/>
            <person name="Gujja S."/>
            <person name="Heilman E.R."/>
            <person name="Heiman D."/>
            <person name="Hepburn T."/>
            <person name="Howarth C."/>
            <person name="Jen D."/>
            <person name="Larson L."/>
            <person name="Mehta T."/>
            <person name="Neiman D."/>
            <person name="Pearson M."/>
            <person name="Roberts A."/>
            <person name="Saif S."/>
            <person name="Shea T."/>
            <person name="Shenoy N."/>
            <person name="Sisk P."/>
            <person name="Stolte C."/>
            <person name="Sykes S."/>
            <person name="Walk T."/>
            <person name="White J."/>
            <person name="Yandava C."/>
            <person name="Haas B."/>
            <person name="Nusbaum C."/>
            <person name="Birren B."/>
        </authorList>
    </citation>
    <scope>NUCLEOTIDE SEQUENCE</scope>
    <source>
        <strain evidence="10">ATCC 64411</strain>
    </source>
</reference>
<feature type="compositionally biased region" description="Acidic residues" evidence="9">
    <location>
        <begin position="374"/>
        <end position="386"/>
    </location>
</feature>
<evidence type="ECO:0000256" key="9">
    <source>
        <dbReference type="SAM" id="MobiDB-lite"/>
    </source>
</evidence>
<dbReference type="GO" id="GO:0005634">
    <property type="term" value="C:nucleus"/>
    <property type="evidence" value="ECO:0007669"/>
    <property type="project" value="UniProtKB-SubCell"/>
</dbReference>
<keyword evidence="6" id="KW-0597">Phosphoprotein</keyword>
<keyword evidence="5" id="KW-0698">rRNA processing</keyword>
<dbReference type="EMBL" id="GL876970">
    <property type="protein sequence ID" value="KLU87034.1"/>
    <property type="molecule type" value="Genomic_DNA"/>
</dbReference>
<dbReference type="PANTHER" id="PTHR31633:SF1">
    <property type="entry name" value="H_ACA RIBONUCLEOPROTEIN COMPLEX NON-CORE SUBUNIT NAF1"/>
    <property type="match status" value="1"/>
</dbReference>
<dbReference type="AlphaFoldDB" id="A0A0H2UBD5"/>
<comment type="similarity">
    <text evidence="2">Belongs to the NAF1 family.</text>
</comment>
<feature type="non-terminal residue" evidence="10">
    <location>
        <position position="489"/>
    </location>
</feature>
<proteinExistence type="inferred from homology"/>
<feature type="compositionally biased region" description="Basic residues" evidence="9">
    <location>
        <begin position="392"/>
        <end position="402"/>
    </location>
</feature>
<organism evidence="10">
    <name type="scientific">Magnaporthiopsis poae (strain ATCC 64411 / 73-15)</name>
    <name type="common">Kentucky bluegrass fungus</name>
    <name type="synonym">Magnaporthe poae</name>
    <dbReference type="NCBI Taxonomy" id="644358"/>
    <lineage>
        <taxon>Eukaryota</taxon>
        <taxon>Fungi</taxon>
        <taxon>Dikarya</taxon>
        <taxon>Ascomycota</taxon>
        <taxon>Pezizomycotina</taxon>
        <taxon>Sordariomycetes</taxon>
        <taxon>Sordariomycetidae</taxon>
        <taxon>Magnaporthales</taxon>
        <taxon>Magnaporthaceae</taxon>
        <taxon>Magnaporthiopsis</taxon>
    </lineage>
</organism>